<dbReference type="Gene3D" id="3.30.1870.10">
    <property type="entry name" value="EreA-like, domain 2"/>
    <property type="match status" value="1"/>
</dbReference>
<comment type="caution">
    <text evidence="1">The sequence shown here is derived from an EMBL/GenBank/DDBJ whole genome shotgun (WGS) entry which is preliminary data.</text>
</comment>
<dbReference type="Gene3D" id="3.40.1660.10">
    <property type="entry name" value="EreA-like (biosynthetic domain)"/>
    <property type="match status" value="1"/>
</dbReference>
<dbReference type="GO" id="GO:0046677">
    <property type="term" value="P:response to antibiotic"/>
    <property type="evidence" value="ECO:0007669"/>
    <property type="project" value="InterPro"/>
</dbReference>
<dbReference type="RefSeq" id="WP_184479292.1">
    <property type="nucleotide sequence ID" value="NZ_JACHIV010000001.1"/>
</dbReference>
<keyword evidence="1" id="KW-0378">Hydrolase</keyword>
<dbReference type="Pfam" id="PF05139">
    <property type="entry name" value="Erythro_esteras"/>
    <property type="match status" value="1"/>
</dbReference>
<evidence type="ECO:0000313" key="2">
    <source>
        <dbReference type="Proteomes" id="UP000580474"/>
    </source>
</evidence>
<accession>A0A840NCG6</accession>
<dbReference type="Gene3D" id="1.20.1440.30">
    <property type="entry name" value="Biosynthetic Protein domain"/>
    <property type="match status" value="1"/>
</dbReference>
<dbReference type="InterPro" id="IPR052036">
    <property type="entry name" value="Hydrolase/PRTase-associated"/>
</dbReference>
<organism evidence="1 2">
    <name type="scientific">Saccharopolyspora gloriosae</name>
    <dbReference type="NCBI Taxonomy" id="455344"/>
    <lineage>
        <taxon>Bacteria</taxon>
        <taxon>Bacillati</taxon>
        <taxon>Actinomycetota</taxon>
        <taxon>Actinomycetes</taxon>
        <taxon>Pseudonocardiales</taxon>
        <taxon>Pseudonocardiaceae</taxon>
        <taxon>Saccharopolyspora</taxon>
    </lineage>
</organism>
<dbReference type="EC" id="3.1.1.-" evidence="1"/>
<dbReference type="Proteomes" id="UP000580474">
    <property type="component" value="Unassembled WGS sequence"/>
</dbReference>
<keyword evidence="2" id="KW-1185">Reference proteome</keyword>
<dbReference type="AlphaFoldDB" id="A0A840NCG6"/>
<name>A0A840NCG6_9PSEU</name>
<dbReference type="SUPFAM" id="SSF159501">
    <property type="entry name" value="EreA/ChaN-like"/>
    <property type="match status" value="1"/>
</dbReference>
<reference evidence="1 2" key="1">
    <citation type="submission" date="2020-08" db="EMBL/GenBank/DDBJ databases">
        <title>Sequencing the genomes of 1000 actinobacteria strains.</title>
        <authorList>
            <person name="Klenk H.-P."/>
        </authorList>
    </citation>
    <scope>NUCLEOTIDE SEQUENCE [LARGE SCALE GENOMIC DNA]</scope>
    <source>
        <strain evidence="1 2">DSM 45582</strain>
    </source>
</reference>
<dbReference type="CDD" id="cd14728">
    <property type="entry name" value="Ere-like"/>
    <property type="match status" value="1"/>
</dbReference>
<evidence type="ECO:0000313" key="1">
    <source>
        <dbReference type="EMBL" id="MBB5069630.1"/>
    </source>
</evidence>
<proteinExistence type="predicted"/>
<sequence length="404" mass="42903">MSSTGDRFAWESLDPAAPLDDLAPLLDIVGDARVVAVGESNHDVREFGLLRHRVARLLVERAGFDVVAIESGFADARALDTWVHGGPGAVADVATRGLGYRFGEAREVQDLLSWLRSRGDVTFAGLDVPGSAGNADHAWALAEDALRELDPDALPLLDDARRTTARYTAVHSGLAMGRYAVLERPERDAATAAVTELLTRIDDLAPIVPAAARYRYAVAAHAVRGAWRLDAFMRELLAVAAGHGRLASRDAHMADTVRWLQTHHGPRARIVVLAHNGHIQRTPVTFDGMTHPLVPMGAHLAAELGEHYRPIAITGTAGTTTGMTIDADAPGGMRLHEAPLPPAADGSIEAALADTAPIGVDLRATTGGPNLIRHAETFVATPVSAAFDALLQVPATRPSDFVLT</sequence>
<dbReference type="InterPro" id="IPR007815">
    <property type="entry name" value="Emycin_Estase"/>
</dbReference>
<protein>
    <submittedName>
        <fullName evidence="1">Erythromycin esterase</fullName>
        <ecNumber evidence="1">3.1.1.-</ecNumber>
    </submittedName>
</protein>
<dbReference type="PANTHER" id="PTHR31299">
    <property type="entry name" value="ESTERASE, PUTATIVE (AFU_ORTHOLOGUE AFUA_1G05850)-RELATED"/>
    <property type="match status" value="1"/>
</dbReference>
<dbReference type="GO" id="GO:0016787">
    <property type="term" value="F:hydrolase activity"/>
    <property type="evidence" value="ECO:0007669"/>
    <property type="project" value="UniProtKB-KW"/>
</dbReference>
<gene>
    <name evidence="1" type="ORF">BJ969_002718</name>
</gene>
<dbReference type="PANTHER" id="PTHR31299:SF0">
    <property type="entry name" value="ESTERASE, PUTATIVE (AFU_ORTHOLOGUE AFUA_1G05850)-RELATED"/>
    <property type="match status" value="1"/>
</dbReference>
<dbReference type="EMBL" id="JACHIV010000001">
    <property type="protein sequence ID" value="MBB5069630.1"/>
    <property type="molecule type" value="Genomic_DNA"/>
</dbReference>